<evidence type="ECO:0000256" key="2">
    <source>
        <dbReference type="ARBA" id="ARBA00002790"/>
    </source>
</evidence>
<dbReference type="PANTHER" id="PTHR45846:SF1">
    <property type="entry name" value="TRNA-DIHYDROURIDINE(47) SYNTHASE [NAD(P)(+)]-LIKE"/>
    <property type="match status" value="1"/>
</dbReference>
<evidence type="ECO:0000256" key="6">
    <source>
        <dbReference type="ARBA" id="ARBA00022694"/>
    </source>
</evidence>
<keyword evidence="6 12" id="KW-0819">tRNA processing</keyword>
<feature type="binding site" evidence="14">
    <location>
        <position position="79"/>
    </location>
    <ligand>
        <name>FMN</name>
        <dbReference type="ChEBI" id="CHEBI:58210"/>
    </ligand>
</feature>
<dbReference type="InterPro" id="IPR004652">
    <property type="entry name" value="DusB-like"/>
</dbReference>
<protein>
    <recommendedName>
        <fullName evidence="12">tRNA-dihydrouridine synthase</fullName>
        <ecNumber evidence="12">1.3.1.-</ecNumber>
    </recommendedName>
</protein>
<evidence type="ECO:0000313" key="17">
    <source>
        <dbReference type="Proteomes" id="UP000001202"/>
    </source>
</evidence>
<evidence type="ECO:0000256" key="4">
    <source>
        <dbReference type="ARBA" id="ARBA00022630"/>
    </source>
</evidence>
<evidence type="ECO:0000313" key="16">
    <source>
        <dbReference type="EMBL" id="ACD71396.1"/>
    </source>
</evidence>
<dbReference type="GeneID" id="93876726"/>
<feature type="binding site" evidence="14">
    <location>
        <position position="154"/>
    </location>
    <ligand>
        <name>FMN</name>
        <dbReference type="ChEBI" id="CHEBI:58210"/>
    </ligand>
</feature>
<reference evidence="16 17" key="1">
    <citation type="journal article" date="2008" name="BMC Microbiol.">
        <title>Complete genome sequence of Treponema pallidum ssp. pallidum strain SS14 determined with oligonucleotide arrays.</title>
        <authorList>
            <person name="Matejkova P."/>
            <person name="Strouhal M."/>
            <person name="Smajs D."/>
            <person name="Norris S.J."/>
            <person name="Palzkill T."/>
            <person name="Petrosino J.F."/>
            <person name="Sodergren E."/>
            <person name="Norton J.E."/>
            <person name="Singh J."/>
            <person name="Richmond T.A."/>
            <person name="Molla M.N."/>
            <person name="Albert T.J."/>
            <person name="Weinstock G.M."/>
        </authorList>
    </citation>
    <scope>NUCLEOTIDE SEQUENCE [LARGE SCALE GENOMIC DNA]</scope>
    <source>
        <strain evidence="16 17">SS14</strain>
    </source>
</reference>
<dbReference type="Gene3D" id="1.10.1200.80">
    <property type="entry name" value="Putative flavin oxidoreducatase, domain 2"/>
    <property type="match status" value="1"/>
</dbReference>
<name>A0A0H3BLR4_TREPS</name>
<keyword evidence="9 12" id="KW-0560">Oxidoreductase</keyword>
<evidence type="ECO:0000256" key="5">
    <source>
        <dbReference type="ARBA" id="ARBA00022643"/>
    </source>
</evidence>
<keyword evidence="14" id="KW-0547">Nucleotide-binding</keyword>
<evidence type="ECO:0000256" key="10">
    <source>
        <dbReference type="ARBA" id="ARBA00048205"/>
    </source>
</evidence>
<evidence type="ECO:0000256" key="9">
    <source>
        <dbReference type="ARBA" id="ARBA00023002"/>
    </source>
</evidence>
<keyword evidence="4 12" id="KW-0285">Flavoprotein</keyword>
<dbReference type="Gene3D" id="3.20.20.70">
    <property type="entry name" value="Aldolase class I"/>
    <property type="match status" value="1"/>
</dbReference>
<dbReference type="AlphaFoldDB" id="A0A0H3BLR4"/>
<feature type="binding site" evidence="14">
    <location>
        <position position="184"/>
    </location>
    <ligand>
        <name>FMN</name>
        <dbReference type="ChEBI" id="CHEBI:58210"/>
    </ligand>
</feature>
<dbReference type="EC" id="1.3.1.-" evidence="12"/>
<gene>
    <name evidence="16" type="primary">ntrB</name>
    <name evidence="16" type="ordered locus">TPASS_0980</name>
</gene>
<feature type="active site" description="Proton donor" evidence="13">
    <location>
        <position position="110"/>
    </location>
</feature>
<dbReference type="PATRIC" id="fig|455434.6.peg.967"/>
<dbReference type="SUPFAM" id="SSF51395">
    <property type="entry name" value="FMN-linked oxidoreductases"/>
    <property type="match status" value="1"/>
</dbReference>
<comment type="similarity">
    <text evidence="12">Belongs to the dus family.</text>
</comment>
<keyword evidence="8" id="KW-0694">RNA-binding</keyword>
<dbReference type="GO" id="GO:0017150">
    <property type="term" value="F:tRNA dihydrouridine synthase activity"/>
    <property type="evidence" value="ECO:0007669"/>
    <property type="project" value="InterPro"/>
</dbReference>
<evidence type="ECO:0000256" key="12">
    <source>
        <dbReference type="PIRNR" id="PIRNR006621"/>
    </source>
</evidence>
<proteinExistence type="inferred from homology"/>
<dbReference type="EMBL" id="CP000805">
    <property type="protein sequence ID" value="ACD71396.1"/>
    <property type="molecule type" value="Genomic_DNA"/>
</dbReference>
<dbReference type="NCBIfam" id="TIGR00737">
    <property type="entry name" value="nifR3_yhdG"/>
    <property type="match status" value="1"/>
</dbReference>
<dbReference type="RefSeq" id="WP_010882424.1">
    <property type="nucleotide sequence ID" value="NC_010741.1"/>
</dbReference>
<evidence type="ECO:0000256" key="7">
    <source>
        <dbReference type="ARBA" id="ARBA00022857"/>
    </source>
</evidence>
<dbReference type="GO" id="GO:0000049">
    <property type="term" value="F:tRNA binding"/>
    <property type="evidence" value="ECO:0007669"/>
    <property type="project" value="UniProtKB-KW"/>
</dbReference>
<feature type="domain" description="DUS-like FMN-binding" evidence="15">
    <location>
        <begin position="23"/>
        <end position="323"/>
    </location>
</feature>
<dbReference type="InterPro" id="IPR013785">
    <property type="entry name" value="Aldolase_TIM"/>
</dbReference>
<sequence>MQQHALYHPVSIGPLSLKGNVFFAPVAGYSDSAFRSIAIEWEASFTYTEMVSSEAMVRDSLNTKRLIRRASNETHYAIQIFGSNPAVMAETAKLIVDSAQPSCIDINAGCPMPKITKTGAGAALTREPTRLYEVVKAVADAVYAQDARIPVTVKIRAGWEEAHLTWKEAARAAVDAGAQALALHPRTCAQCYAGEANWDIIADLVQCARGWGEVPVFGSGDLHAPEDARAMLEHTACAGVMFARGAMGNPFIFRQTRQLLTEGYYTPVTFEQKLRAAWRELHLLAQDVGESSACKQMRKRFVSYAKGERGKTQWCQRAVHASSFADFAAVIRDACPCIGL</sequence>
<dbReference type="PIRSF" id="PIRSF006621">
    <property type="entry name" value="Dus"/>
    <property type="match status" value="1"/>
</dbReference>
<accession>A0A0H3BLR4</accession>
<dbReference type="InterPro" id="IPR024036">
    <property type="entry name" value="tRNA-dHydroUridine_Synthase_C"/>
</dbReference>
<evidence type="ECO:0000259" key="15">
    <source>
        <dbReference type="Pfam" id="PF01207"/>
    </source>
</evidence>
<evidence type="ECO:0000256" key="1">
    <source>
        <dbReference type="ARBA" id="ARBA00001917"/>
    </source>
</evidence>
<keyword evidence="7" id="KW-0521">NADP</keyword>
<keyword evidence="5 12" id="KW-0288">FMN</keyword>
<dbReference type="KEGG" id="tpp:TPASS_0980"/>
<evidence type="ECO:0000256" key="13">
    <source>
        <dbReference type="PIRSR" id="PIRSR006621-1"/>
    </source>
</evidence>
<evidence type="ECO:0000256" key="14">
    <source>
        <dbReference type="PIRSR" id="PIRSR006621-2"/>
    </source>
</evidence>
<comment type="catalytic activity">
    <reaction evidence="11">
        <text>a 5,6-dihydrouridine in tRNA + NAD(+) = a uridine in tRNA + NADH + H(+)</text>
        <dbReference type="Rhea" id="RHEA:54452"/>
        <dbReference type="Rhea" id="RHEA-COMP:13339"/>
        <dbReference type="Rhea" id="RHEA-COMP:13887"/>
        <dbReference type="ChEBI" id="CHEBI:15378"/>
        <dbReference type="ChEBI" id="CHEBI:57540"/>
        <dbReference type="ChEBI" id="CHEBI:57945"/>
        <dbReference type="ChEBI" id="CHEBI:65315"/>
        <dbReference type="ChEBI" id="CHEBI:74443"/>
    </reaction>
</comment>
<comment type="cofactor">
    <cofactor evidence="1 12 14">
        <name>FMN</name>
        <dbReference type="ChEBI" id="CHEBI:58210"/>
    </cofactor>
</comment>
<comment type="catalytic activity">
    <reaction evidence="10">
        <text>a 5,6-dihydrouridine in tRNA + NADP(+) = a uridine in tRNA + NADPH + H(+)</text>
        <dbReference type="Rhea" id="RHEA:23624"/>
        <dbReference type="Rhea" id="RHEA-COMP:13339"/>
        <dbReference type="Rhea" id="RHEA-COMP:13887"/>
        <dbReference type="ChEBI" id="CHEBI:15378"/>
        <dbReference type="ChEBI" id="CHEBI:57783"/>
        <dbReference type="ChEBI" id="CHEBI:58349"/>
        <dbReference type="ChEBI" id="CHEBI:65315"/>
        <dbReference type="ChEBI" id="CHEBI:74443"/>
    </reaction>
</comment>
<evidence type="ECO:0000256" key="11">
    <source>
        <dbReference type="ARBA" id="ARBA00048802"/>
    </source>
</evidence>
<dbReference type="Proteomes" id="UP000001202">
    <property type="component" value="Chromosome"/>
</dbReference>
<dbReference type="CDD" id="cd02801">
    <property type="entry name" value="DUS_like_FMN"/>
    <property type="match status" value="1"/>
</dbReference>
<organism evidence="16 17">
    <name type="scientific">Treponema pallidum subsp. pallidum (strain SS14)</name>
    <dbReference type="NCBI Taxonomy" id="455434"/>
    <lineage>
        <taxon>Bacteria</taxon>
        <taxon>Pseudomonadati</taxon>
        <taxon>Spirochaetota</taxon>
        <taxon>Spirochaetia</taxon>
        <taxon>Spirochaetales</taxon>
        <taxon>Treponemataceae</taxon>
        <taxon>Treponema</taxon>
    </lineage>
</organism>
<dbReference type="SMR" id="A0A0H3BLR4"/>
<feature type="binding site" evidence="14">
    <location>
        <begin position="243"/>
        <end position="244"/>
    </location>
    <ligand>
        <name>FMN</name>
        <dbReference type="ChEBI" id="CHEBI:58210"/>
    </ligand>
</feature>
<dbReference type="InterPro" id="IPR001269">
    <property type="entry name" value="DUS_fam"/>
</dbReference>
<evidence type="ECO:0000256" key="8">
    <source>
        <dbReference type="ARBA" id="ARBA00022884"/>
    </source>
</evidence>
<dbReference type="PROSITE" id="PS01136">
    <property type="entry name" value="UPF0034"/>
    <property type="match status" value="1"/>
</dbReference>
<comment type="function">
    <text evidence="2 12">Catalyzes the synthesis of 5,6-dihydrouridine (D), a modified base found in the D-loop of most tRNAs, via the reduction of the C5-C6 double bond in target uridines.</text>
</comment>
<dbReference type="PANTHER" id="PTHR45846">
    <property type="entry name" value="TRNA-DIHYDROURIDINE(47) SYNTHASE [NAD(P)(+)]-LIKE"/>
    <property type="match status" value="1"/>
</dbReference>
<dbReference type="Pfam" id="PF01207">
    <property type="entry name" value="Dus"/>
    <property type="match status" value="1"/>
</dbReference>
<dbReference type="InterPro" id="IPR035587">
    <property type="entry name" value="DUS-like_FMN-bd"/>
</dbReference>
<evidence type="ECO:0000256" key="3">
    <source>
        <dbReference type="ARBA" id="ARBA00022555"/>
    </source>
</evidence>
<dbReference type="GO" id="GO:0050660">
    <property type="term" value="F:flavin adenine dinucleotide binding"/>
    <property type="evidence" value="ECO:0007669"/>
    <property type="project" value="InterPro"/>
</dbReference>
<dbReference type="InterPro" id="IPR018517">
    <property type="entry name" value="tRNA_hU_synthase_CS"/>
</dbReference>
<keyword evidence="3" id="KW-0820">tRNA-binding</keyword>